<dbReference type="PANTHER" id="PTHR38052:SF1">
    <property type="entry name" value="ABM DOMAIN-CONTAINING PROTEIN"/>
    <property type="match status" value="1"/>
</dbReference>
<proteinExistence type="predicted"/>
<evidence type="ECO:0000259" key="1">
    <source>
        <dbReference type="Pfam" id="PF20521"/>
    </source>
</evidence>
<name>A0A1S9REC7_PENBI</name>
<dbReference type="PANTHER" id="PTHR38052">
    <property type="entry name" value="EXPRESSED PROTEIN"/>
    <property type="match status" value="1"/>
</dbReference>
<reference evidence="3" key="1">
    <citation type="submission" date="2015-09" db="EMBL/GenBank/DDBJ databases">
        <authorList>
            <person name="Fill T.P."/>
            <person name="Baretta J.F."/>
            <person name="de Almeida L.G."/>
            <person name="Rocha M."/>
            <person name="de Souza D.H."/>
            <person name="Malavazi I."/>
            <person name="Cerdeira L.T."/>
            <person name="Hong H."/>
            <person name="Samborskyy M."/>
            <person name="de Vasconcelos A.T."/>
            <person name="Leadlay P."/>
            <person name="Rodrigues-Filho E."/>
        </authorList>
    </citation>
    <scope>NUCLEOTIDE SEQUENCE [LARGE SCALE GENOMIC DNA]</scope>
    <source>
        <strain evidence="3">LaBioMMi 136</strain>
    </source>
</reference>
<dbReference type="Gene3D" id="3.30.70.100">
    <property type="match status" value="1"/>
</dbReference>
<evidence type="ECO:0000313" key="3">
    <source>
        <dbReference type="Proteomes" id="UP000190744"/>
    </source>
</evidence>
<feature type="domain" description="Secreted protein CSS2 C-terminal" evidence="1">
    <location>
        <begin position="60"/>
        <end position="185"/>
    </location>
</feature>
<sequence length="278" mass="30378">MVATSKVLPSVLAPGLMGLCDAKINGTTVTYTPRVEQWGEGGNLTVFPDTIGADYAHLYEDSLEKRTGITVKAASAKILATSAAVIQTAGAAFTIYSVIASLIKEKSNQNSCTLVYGTDTTGSISEGYAYKATTTGSNCDTTTETKTILAAVEKCANALNAEGAVTGCCTMNHGGTWHGHLRLSDLRAKPDQESITKLHAKLLEASAVYSKDKETLSWFVMQSVHDKQDFTIVERYLQESSQEYHLNNPYWKTFDPYVIPLLEKEMDLRRFEELVPEN</sequence>
<gene>
    <name evidence="2" type="ORF">PEBR_32772</name>
</gene>
<accession>A0A1S9REC7</accession>
<dbReference type="SUPFAM" id="SSF54909">
    <property type="entry name" value="Dimeric alpha+beta barrel"/>
    <property type="match status" value="1"/>
</dbReference>
<dbReference type="InterPro" id="IPR046624">
    <property type="entry name" value="CSS2_C"/>
</dbReference>
<dbReference type="Proteomes" id="UP000190744">
    <property type="component" value="Unassembled WGS sequence"/>
</dbReference>
<comment type="caution">
    <text evidence="2">The sequence shown here is derived from an EMBL/GenBank/DDBJ whole genome shotgun (WGS) entry which is preliminary data.</text>
</comment>
<dbReference type="Pfam" id="PF20521">
    <property type="entry name" value="DUF6736"/>
    <property type="match status" value="1"/>
</dbReference>
<dbReference type="EMBL" id="LJBN01000189">
    <property type="protein sequence ID" value="OOQ83883.1"/>
    <property type="molecule type" value="Genomic_DNA"/>
</dbReference>
<dbReference type="AlphaFoldDB" id="A0A1S9REC7"/>
<organism evidence="2 3">
    <name type="scientific">Penicillium brasilianum</name>
    <dbReference type="NCBI Taxonomy" id="104259"/>
    <lineage>
        <taxon>Eukaryota</taxon>
        <taxon>Fungi</taxon>
        <taxon>Dikarya</taxon>
        <taxon>Ascomycota</taxon>
        <taxon>Pezizomycotina</taxon>
        <taxon>Eurotiomycetes</taxon>
        <taxon>Eurotiomycetidae</taxon>
        <taxon>Eurotiales</taxon>
        <taxon>Aspergillaceae</taxon>
        <taxon>Penicillium</taxon>
    </lineage>
</organism>
<dbReference type="InterPro" id="IPR011008">
    <property type="entry name" value="Dimeric_a/b-barrel"/>
</dbReference>
<evidence type="ECO:0000313" key="2">
    <source>
        <dbReference type="EMBL" id="OOQ83883.1"/>
    </source>
</evidence>
<protein>
    <recommendedName>
        <fullName evidence="1">Secreted protein CSS2 C-terminal domain-containing protein</fullName>
    </recommendedName>
</protein>